<dbReference type="InterPro" id="IPR004881">
    <property type="entry name" value="Ribosome_biogen_GTPase_RsgA"/>
</dbReference>
<sequence length="353" mass="39113">MIINNYGFTDFFEAQTMQEGLIPARVTAVFKDFFKVVSDDGEHLAKLKYVAFMGAMNTELPAVGDFVALESHPQDTSLIHGVMNRKTVFKRADPGGGEQLVAANFDYVFIVSSLNHDFNINRLERYLTIAWDSGAKPVVILTKADLSENVAQVVTEIELIAYGVPIFAVDNLSRSGFDEIESFLKPGETIVLLGSSGVGKSSFINSLSGKSLMKTSGIREDDSKGKHTTTHRELHLLQSGLLVIDTPGMRELGIGQASDGLGETFQDIELLAHDCKFRNCQHGSEPGCAVRDALTNGSLSEVHYANWIKLKRELAYFERKNNPALQRAEKQKWKAVHKALETQYKSNLKARKK</sequence>
<dbReference type="Proteomes" id="UP000295558">
    <property type="component" value="Unassembled WGS sequence"/>
</dbReference>
<dbReference type="Pfam" id="PF03193">
    <property type="entry name" value="RsgA_GTPase"/>
    <property type="match status" value="1"/>
</dbReference>
<feature type="binding site" evidence="10">
    <location>
        <position position="280"/>
    </location>
    <ligand>
        <name>Zn(2+)</name>
        <dbReference type="ChEBI" id="CHEBI:29105"/>
    </ligand>
</feature>
<feature type="binding site" evidence="10">
    <location>
        <position position="275"/>
    </location>
    <ligand>
        <name>Zn(2+)</name>
        <dbReference type="ChEBI" id="CHEBI:29105"/>
    </ligand>
</feature>
<evidence type="ECO:0000259" key="11">
    <source>
        <dbReference type="PROSITE" id="PS50936"/>
    </source>
</evidence>
<comment type="similarity">
    <text evidence="10">Belongs to the TRAFAC class YlqF/YawG GTPase family. RsgA subfamily.</text>
</comment>
<organism evidence="13 14">
    <name type="scientific">Listeria rocourtiae</name>
    <dbReference type="NCBI Taxonomy" id="647910"/>
    <lineage>
        <taxon>Bacteria</taxon>
        <taxon>Bacillati</taxon>
        <taxon>Bacillota</taxon>
        <taxon>Bacilli</taxon>
        <taxon>Bacillales</taxon>
        <taxon>Listeriaceae</taxon>
        <taxon>Listeria</taxon>
    </lineage>
</organism>
<keyword evidence="6 10" id="KW-0378">Hydrolase</keyword>
<keyword evidence="14" id="KW-1185">Reference proteome</keyword>
<feature type="domain" description="CP-type G" evidence="12">
    <location>
        <begin position="97"/>
        <end position="252"/>
    </location>
</feature>
<keyword evidence="4 10" id="KW-0699">rRNA-binding</keyword>
<evidence type="ECO:0000313" key="14">
    <source>
        <dbReference type="Proteomes" id="UP000295558"/>
    </source>
</evidence>
<comment type="function">
    <text evidence="10">One of several proteins that assist in the late maturation steps of the functional core of the 30S ribosomal subunit. Helps release RbfA from mature subunits. May play a role in the assembly of ribosomal proteins into the subunit. Circularly permuted GTPase that catalyzes slow GTP hydrolysis, GTPase activity is stimulated by the 30S ribosomal subunit.</text>
</comment>
<comment type="cofactor">
    <cofactor evidence="10">
        <name>Zn(2+)</name>
        <dbReference type="ChEBI" id="CHEBI:29105"/>
    </cofactor>
    <text evidence="10">Binds 1 zinc ion per subunit.</text>
</comment>
<keyword evidence="8 10" id="KW-0694">RNA-binding</keyword>
<dbReference type="HAMAP" id="MF_01820">
    <property type="entry name" value="GTPase_RsgA"/>
    <property type="match status" value="1"/>
</dbReference>
<keyword evidence="3 10" id="KW-0479">Metal-binding</keyword>
<proteinExistence type="inferred from homology"/>
<name>A0A4R6ZNI1_9LIST</name>
<dbReference type="GO" id="GO:0019843">
    <property type="term" value="F:rRNA binding"/>
    <property type="evidence" value="ECO:0007669"/>
    <property type="project" value="UniProtKB-KW"/>
</dbReference>
<accession>A0A4R6ZNI1</accession>
<evidence type="ECO:0000313" key="13">
    <source>
        <dbReference type="EMBL" id="TDR54050.1"/>
    </source>
</evidence>
<feature type="binding site" evidence="10">
    <location>
        <begin position="194"/>
        <end position="202"/>
    </location>
    <ligand>
        <name>GTP</name>
        <dbReference type="ChEBI" id="CHEBI:37565"/>
    </ligand>
</feature>
<evidence type="ECO:0000256" key="7">
    <source>
        <dbReference type="ARBA" id="ARBA00022833"/>
    </source>
</evidence>
<dbReference type="InterPro" id="IPR010914">
    <property type="entry name" value="RsgA_GTPase_dom"/>
</dbReference>
<keyword evidence="1 10" id="KW-0963">Cytoplasm</keyword>
<dbReference type="GO" id="GO:0003924">
    <property type="term" value="F:GTPase activity"/>
    <property type="evidence" value="ECO:0007669"/>
    <property type="project" value="UniProtKB-UniRule"/>
</dbReference>
<evidence type="ECO:0000256" key="2">
    <source>
        <dbReference type="ARBA" id="ARBA00022517"/>
    </source>
</evidence>
<dbReference type="PROSITE" id="PS50936">
    <property type="entry name" value="ENGC_GTPASE"/>
    <property type="match status" value="1"/>
</dbReference>
<evidence type="ECO:0000256" key="10">
    <source>
        <dbReference type="HAMAP-Rule" id="MF_01820"/>
    </source>
</evidence>
<dbReference type="InterPro" id="IPR027417">
    <property type="entry name" value="P-loop_NTPase"/>
</dbReference>
<evidence type="ECO:0000256" key="1">
    <source>
        <dbReference type="ARBA" id="ARBA00022490"/>
    </source>
</evidence>
<dbReference type="InterPro" id="IPR030378">
    <property type="entry name" value="G_CP_dom"/>
</dbReference>
<keyword evidence="5 10" id="KW-0547">Nucleotide-binding</keyword>
<evidence type="ECO:0000256" key="3">
    <source>
        <dbReference type="ARBA" id="ARBA00022723"/>
    </source>
</evidence>
<feature type="domain" description="EngC GTPase" evidence="11">
    <location>
        <begin position="103"/>
        <end position="250"/>
    </location>
</feature>
<dbReference type="OrthoDB" id="9809485at2"/>
<dbReference type="CDD" id="cd01854">
    <property type="entry name" value="YjeQ_EngC"/>
    <property type="match status" value="1"/>
</dbReference>
<dbReference type="RefSeq" id="WP_133620211.1">
    <property type="nucleotide sequence ID" value="NZ_JAASUO010000001.1"/>
</dbReference>
<comment type="caution">
    <text evidence="13">The sequence shown here is derived from an EMBL/GenBank/DDBJ whole genome shotgun (WGS) entry which is preliminary data.</text>
</comment>
<keyword evidence="7 10" id="KW-0862">Zinc</keyword>
<dbReference type="Gene3D" id="1.10.40.50">
    <property type="entry name" value="Probable gtpase engc, domain 3"/>
    <property type="match status" value="1"/>
</dbReference>
<dbReference type="Gene3D" id="3.40.50.300">
    <property type="entry name" value="P-loop containing nucleotide triphosphate hydrolases"/>
    <property type="match status" value="1"/>
</dbReference>
<keyword evidence="9 10" id="KW-0342">GTP-binding</keyword>
<dbReference type="NCBIfam" id="TIGR00157">
    <property type="entry name" value="ribosome small subunit-dependent GTPase A"/>
    <property type="match status" value="1"/>
</dbReference>
<dbReference type="EC" id="3.6.1.-" evidence="10"/>
<feature type="binding site" evidence="10">
    <location>
        <position position="288"/>
    </location>
    <ligand>
        <name>Zn(2+)</name>
        <dbReference type="ChEBI" id="CHEBI:29105"/>
    </ligand>
</feature>
<dbReference type="EMBL" id="SNZK01000003">
    <property type="protein sequence ID" value="TDR54050.1"/>
    <property type="molecule type" value="Genomic_DNA"/>
</dbReference>
<protein>
    <recommendedName>
        <fullName evidence="10">Small ribosomal subunit biogenesis GTPase RsgA</fullName>
        <ecNumber evidence="10">3.6.1.-</ecNumber>
    </recommendedName>
</protein>
<reference evidence="13 14" key="1">
    <citation type="submission" date="2019-03" db="EMBL/GenBank/DDBJ databases">
        <title>Genomic Encyclopedia of Type Strains, Phase III (KMG-III): the genomes of soil and plant-associated and newly described type strains.</title>
        <authorList>
            <person name="Whitman W."/>
        </authorList>
    </citation>
    <scope>NUCLEOTIDE SEQUENCE [LARGE SCALE GENOMIC DNA]</scope>
    <source>
        <strain evidence="13 14">CECT 7972</strain>
    </source>
</reference>
<feature type="binding site" evidence="10">
    <location>
        <position position="282"/>
    </location>
    <ligand>
        <name>Zn(2+)</name>
        <dbReference type="ChEBI" id="CHEBI:29105"/>
    </ligand>
</feature>
<evidence type="ECO:0000256" key="8">
    <source>
        <dbReference type="ARBA" id="ARBA00022884"/>
    </source>
</evidence>
<dbReference type="SUPFAM" id="SSF52540">
    <property type="entry name" value="P-loop containing nucleoside triphosphate hydrolases"/>
    <property type="match status" value="1"/>
</dbReference>
<dbReference type="PANTHER" id="PTHR32120">
    <property type="entry name" value="SMALL RIBOSOMAL SUBUNIT BIOGENESIS GTPASE RSGA"/>
    <property type="match status" value="1"/>
</dbReference>
<dbReference type="PANTHER" id="PTHR32120:SF10">
    <property type="entry name" value="SMALL RIBOSOMAL SUBUNIT BIOGENESIS GTPASE RSGA"/>
    <property type="match status" value="1"/>
</dbReference>
<dbReference type="STRING" id="1265846.PROCOU_03679"/>
<dbReference type="GO" id="GO:0005525">
    <property type="term" value="F:GTP binding"/>
    <property type="evidence" value="ECO:0007669"/>
    <property type="project" value="UniProtKB-UniRule"/>
</dbReference>
<evidence type="ECO:0000256" key="6">
    <source>
        <dbReference type="ARBA" id="ARBA00022801"/>
    </source>
</evidence>
<dbReference type="AlphaFoldDB" id="A0A4R6ZNI1"/>
<dbReference type="PROSITE" id="PS51721">
    <property type="entry name" value="G_CP"/>
    <property type="match status" value="1"/>
</dbReference>
<gene>
    <name evidence="10" type="primary">rsgA</name>
    <name evidence="13" type="ORF">DFP96_103147</name>
</gene>
<evidence type="ECO:0000256" key="5">
    <source>
        <dbReference type="ARBA" id="ARBA00022741"/>
    </source>
</evidence>
<comment type="subunit">
    <text evidence="10">Monomer. Associates with 30S ribosomal subunit, binds 16S rRNA.</text>
</comment>
<evidence type="ECO:0000256" key="9">
    <source>
        <dbReference type="ARBA" id="ARBA00023134"/>
    </source>
</evidence>
<evidence type="ECO:0000259" key="12">
    <source>
        <dbReference type="PROSITE" id="PS51721"/>
    </source>
</evidence>
<dbReference type="GO" id="GO:0046872">
    <property type="term" value="F:metal ion binding"/>
    <property type="evidence" value="ECO:0007669"/>
    <property type="project" value="UniProtKB-KW"/>
</dbReference>
<evidence type="ECO:0000256" key="4">
    <source>
        <dbReference type="ARBA" id="ARBA00022730"/>
    </source>
</evidence>
<comment type="subcellular location">
    <subcellularLocation>
        <location evidence="10">Cytoplasm</location>
    </subcellularLocation>
</comment>
<keyword evidence="2 10" id="KW-0690">Ribosome biogenesis</keyword>
<dbReference type="GO" id="GO:0042274">
    <property type="term" value="P:ribosomal small subunit biogenesis"/>
    <property type="evidence" value="ECO:0007669"/>
    <property type="project" value="UniProtKB-UniRule"/>
</dbReference>
<feature type="binding site" evidence="10">
    <location>
        <begin position="142"/>
        <end position="145"/>
    </location>
    <ligand>
        <name>GTP</name>
        <dbReference type="ChEBI" id="CHEBI:37565"/>
    </ligand>
</feature>
<dbReference type="GO" id="GO:0005737">
    <property type="term" value="C:cytoplasm"/>
    <property type="evidence" value="ECO:0007669"/>
    <property type="project" value="UniProtKB-SubCell"/>
</dbReference>